<proteinExistence type="predicted"/>
<evidence type="ECO:0000313" key="1">
    <source>
        <dbReference type="EMBL" id="SBW22398.1"/>
    </source>
</evidence>
<evidence type="ECO:0000313" key="2">
    <source>
        <dbReference type="Proteomes" id="UP000199013"/>
    </source>
</evidence>
<sequence>MVSSAFGTGAGWEQEFFDDMEKHWVPFFDNLRLYLTHFPGQQVTSMSVAADIPGHADVVWSVLRQALDVEKAGQPVDVRGITGHVERISMSPGPNELLLRLTDPVPGFVEREQPAWKAWLENLAIPKV</sequence>
<dbReference type="AlphaFoldDB" id="A0A1C3NY00"/>
<accession>A0A1C3NY00</accession>
<protein>
    <submittedName>
        <fullName evidence="1">Uncharacterized protein</fullName>
    </submittedName>
</protein>
<dbReference type="EMBL" id="FLUV01001081">
    <property type="protein sequence ID" value="SBW22398.1"/>
    <property type="molecule type" value="Genomic_DNA"/>
</dbReference>
<organism evidence="1 2">
    <name type="scientific">Candidatus Protofrankia californiensis</name>
    <dbReference type="NCBI Taxonomy" id="1839754"/>
    <lineage>
        <taxon>Bacteria</taxon>
        <taxon>Bacillati</taxon>
        <taxon>Actinomycetota</taxon>
        <taxon>Actinomycetes</taxon>
        <taxon>Frankiales</taxon>
        <taxon>Frankiaceae</taxon>
        <taxon>Protofrankia</taxon>
    </lineage>
</organism>
<gene>
    <name evidence="1" type="ORF">FDG2_2574</name>
</gene>
<name>A0A1C3NY00_9ACTN</name>
<reference evidence="2" key="1">
    <citation type="submission" date="2016-02" db="EMBL/GenBank/DDBJ databases">
        <authorList>
            <person name="Wibberg D."/>
        </authorList>
    </citation>
    <scope>NUCLEOTIDE SEQUENCE [LARGE SCALE GENOMIC DNA]</scope>
</reference>
<dbReference type="Proteomes" id="UP000199013">
    <property type="component" value="Unassembled WGS sequence"/>
</dbReference>
<keyword evidence="2" id="KW-1185">Reference proteome</keyword>